<comment type="caution">
    <text evidence="1">The sequence shown here is derived from an EMBL/GenBank/DDBJ whole genome shotgun (WGS) entry which is preliminary data.</text>
</comment>
<keyword evidence="2" id="KW-1185">Reference proteome</keyword>
<sequence>MKQKARIFFFFNITQYFSDAKICLSFLLVKSLNSGKMKIESAWPMAFILQQCSFQQKNNLKVAQGDRSFGDYSLSFSNLL</sequence>
<evidence type="ECO:0000313" key="2">
    <source>
        <dbReference type="Proteomes" id="UP000812440"/>
    </source>
</evidence>
<organism evidence="1 2">
    <name type="scientific">Hymenochirus boettgeri</name>
    <name type="common">Congo dwarf clawed frog</name>
    <dbReference type="NCBI Taxonomy" id="247094"/>
    <lineage>
        <taxon>Eukaryota</taxon>
        <taxon>Metazoa</taxon>
        <taxon>Chordata</taxon>
        <taxon>Craniata</taxon>
        <taxon>Vertebrata</taxon>
        <taxon>Euteleostomi</taxon>
        <taxon>Amphibia</taxon>
        <taxon>Batrachia</taxon>
        <taxon>Anura</taxon>
        <taxon>Pipoidea</taxon>
        <taxon>Pipidae</taxon>
        <taxon>Pipinae</taxon>
        <taxon>Hymenochirus</taxon>
    </lineage>
</organism>
<name>A0A8T2JRP8_9PIPI</name>
<dbReference type="Proteomes" id="UP000812440">
    <property type="component" value="Chromosome 8_10"/>
</dbReference>
<proteinExistence type="predicted"/>
<protein>
    <submittedName>
        <fullName evidence="1">Uncharacterized protein</fullName>
    </submittedName>
</protein>
<dbReference type="EMBL" id="JAACNH010000003">
    <property type="protein sequence ID" value="KAG8447909.1"/>
    <property type="molecule type" value="Genomic_DNA"/>
</dbReference>
<dbReference type="AlphaFoldDB" id="A0A8T2JRP8"/>
<reference evidence="1" key="1">
    <citation type="thesis" date="2020" institute="ProQuest LLC" country="789 East Eisenhower Parkway, Ann Arbor, MI, USA">
        <title>Comparative Genomics and Chromosome Evolution.</title>
        <authorList>
            <person name="Mudd A.B."/>
        </authorList>
    </citation>
    <scope>NUCLEOTIDE SEQUENCE</scope>
    <source>
        <strain evidence="1">Female2</strain>
        <tissue evidence="1">Blood</tissue>
    </source>
</reference>
<gene>
    <name evidence="1" type="ORF">GDO86_015140</name>
</gene>
<evidence type="ECO:0000313" key="1">
    <source>
        <dbReference type="EMBL" id="KAG8447909.1"/>
    </source>
</evidence>
<accession>A0A8T2JRP8</accession>